<name>A0A6H5J451_9HYME</name>
<gene>
    <name evidence="1" type="ORF">TBRA_LOCUS16024</name>
</gene>
<sequence length="75" mass="8527">MELPIDTSNDVQHEVPATEKMHKVINKIRSSSPASDALRKAQMDKDPAMTPLQLILDIEIRWTTLPSMIKRQNSD</sequence>
<organism evidence="1 2">
    <name type="scientific">Trichogramma brassicae</name>
    <dbReference type="NCBI Taxonomy" id="86971"/>
    <lineage>
        <taxon>Eukaryota</taxon>
        <taxon>Metazoa</taxon>
        <taxon>Ecdysozoa</taxon>
        <taxon>Arthropoda</taxon>
        <taxon>Hexapoda</taxon>
        <taxon>Insecta</taxon>
        <taxon>Pterygota</taxon>
        <taxon>Neoptera</taxon>
        <taxon>Endopterygota</taxon>
        <taxon>Hymenoptera</taxon>
        <taxon>Apocrita</taxon>
        <taxon>Proctotrupomorpha</taxon>
        <taxon>Chalcidoidea</taxon>
        <taxon>Trichogrammatidae</taxon>
        <taxon>Trichogramma</taxon>
    </lineage>
</organism>
<proteinExistence type="predicted"/>
<keyword evidence="2" id="KW-1185">Reference proteome</keyword>
<reference evidence="1 2" key="1">
    <citation type="submission" date="2020-02" db="EMBL/GenBank/DDBJ databases">
        <authorList>
            <person name="Ferguson B K."/>
        </authorList>
    </citation>
    <scope>NUCLEOTIDE SEQUENCE [LARGE SCALE GENOMIC DNA]</scope>
</reference>
<protein>
    <submittedName>
        <fullName evidence="1">Uncharacterized protein</fullName>
    </submittedName>
</protein>
<accession>A0A6H5J451</accession>
<evidence type="ECO:0000313" key="1">
    <source>
        <dbReference type="EMBL" id="CAB0044436.1"/>
    </source>
</evidence>
<dbReference type="Proteomes" id="UP000479190">
    <property type="component" value="Unassembled WGS sequence"/>
</dbReference>
<dbReference type="AlphaFoldDB" id="A0A6H5J451"/>
<evidence type="ECO:0000313" key="2">
    <source>
        <dbReference type="Proteomes" id="UP000479190"/>
    </source>
</evidence>
<dbReference type="EMBL" id="CADCXV010001455">
    <property type="protein sequence ID" value="CAB0044436.1"/>
    <property type="molecule type" value="Genomic_DNA"/>
</dbReference>